<reference evidence="2 3" key="1">
    <citation type="submission" date="2024-01" db="EMBL/GenBank/DDBJ databases">
        <title>A draft genome for the cacao thread blight pathogen Marasmiellus scandens.</title>
        <authorList>
            <person name="Baruah I.K."/>
            <person name="Leung J."/>
            <person name="Bukari Y."/>
            <person name="Amoako-Attah I."/>
            <person name="Meinhardt L.W."/>
            <person name="Bailey B.A."/>
            <person name="Cohen S.P."/>
        </authorList>
    </citation>
    <scope>NUCLEOTIDE SEQUENCE [LARGE SCALE GENOMIC DNA]</scope>
    <source>
        <strain evidence="2 3">GH-19</strain>
    </source>
</reference>
<dbReference type="InterPro" id="IPR051209">
    <property type="entry name" value="FAD-bind_Monooxygenase_sf"/>
</dbReference>
<comment type="similarity">
    <text evidence="1">Belongs to the FAD-binding monooxygenase family.</text>
</comment>
<proteinExistence type="inferred from homology"/>
<accession>A0ABR1JP49</accession>
<dbReference type="Proteomes" id="UP001498398">
    <property type="component" value="Unassembled WGS sequence"/>
</dbReference>
<dbReference type="Pfam" id="PF13450">
    <property type="entry name" value="NAD_binding_8"/>
    <property type="match status" value="1"/>
</dbReference>
<sequence>MTSLNSSFSNSAQQNGSAVSGAAFKAGDFISDEPRRMRVVIIGAGFSGITAGIRFLQRVRNIELTIYDSYAGVGGTWYINKYPGLACDIPAHSYQLTFAENPNWSSFYSPGPEIREYLESVVEKYKLMPYIKLQHKLTRAEWNDEIGKWQLTIQRPSTANGTSHEEFSDTADILFTGVGALNRWKWPDIEGLETFKGKVVHSAQWETGEGDTDPKAKWEDTVTQWRDKRIAVIGVGSSAIQIVPSLQPKVAHIANFVRGKTWISVTFGKSLLAEIAKDDTATNYKYTEEDKKKFQDPVYYNEYRRKIERDSNAAYAATILGSPMQELGRKLFREDMIRRLAKRPWIADHILPDFAVACRRLTPGPGYLEALCEDNVEFVPDLIKRVTSTGIETVDGKQRDFDVIICATGFDISFKLPFKFIGRGGVTLNEKHDPHPRTYLGVAVDEFPNWFSSLGPNSGVGAGSLLIIMERQIDYAVQATLKLQRERLKSIEVKKEAVDDFDEYIESYFPKSVFGSKCKSWYKMGKEEGRVVALWPGSPLHAVHALTHPRWEDFNYEPLDPGVKNRFYWLGDGSTMADNGIPGEDSSWYLDPKVVDFPPAPT</sequence>
<evidence type="ECO:0000313" key="2">
    <source>
        <dbReference type="EMBL" id="KAK7464454.1"/>
    </source>
</evidence>
<protein>
    <submittedName>
        <fullName evidence="2">Uncharacterized protein</fullName>
    </submittedName>
</protein>
<evidence type="ECO:0000256" key="1">
    <source>
        <dbReference type="ARBA" id="ARBA00010139"/>
    </source>
</evidence>
<keyword evidence="3" id="KW-1185">Reference proteome</keyword>
<dbReference type="InterPro" id="IPR036188">
    <property type="entry name" value="FAD/NAD-bd_sf"/>
</dbReference>
<organism evidence="2 3">
    <name type="scientific">Marasmiellus scandens</name>
    <dbReference type="NCBI Taxonomy" id="2682957"/>
    <lineage>
        <taxon>Eukaryota</taxon>
        <taxon>Fungi</taxon>
        <taxon>Dikarya</taxon>
        <taxon>Basidiomycota</taxon>
        <taxon>Agaricomycotina</taxon>
        <taxon>Agaricomycetes</taxon>
        <taxon>Agaricomycetidae</taxon>
        <taxon>Agaricales</taxon>
        <taxon>Marasmiineae</taxon>
        <taxon>Omphalotaceae</taxon>
        <taxon>Marasmiellus</taxon>
    </lineage>
</organism>
<name>A0ABR1JP49_9AGAR</name>
<gene>
    <name evidence="2" type="ORF">VKT23_006624</name>
</gene>
<dbReference type="SUPFAM" id="SSF51905">
    <property type="entry name" value="FAD/NAD(P)-binding domain"/>
    <property type="match status" value="2"/>
</dbReference>
<dbReference type="PANTHER" id="PTHR42877:SF7">
    <property type="entry name" value="FLAVIN-BINDING MONOOXYGENASE-RELATED"/>
    <property type="match status" value="1"/>
</dbReference>
<dbReference type="Gene3D" id="3.50.50.60">
    <property type="entry name" value="FAD/NAD(P)-binding domain"/>
    <property type="match status" value="2"/>
</dbReference>
<evidence type="ECO:0000313" key="3">
    <source>
        <dbReference type="Proteomes" id="UP001498398"/>
    </source>
</evidence>
<dbReference type="EMBL" id="JBANRG010000008">
    <property type="protein sequence ID" value="KAK7464454.1"/>
    <property type="molecule type" value="Genomic_DNA"/>
</dbReference>
<dbReference type="PANTHER" id="PTHR42877">
    <property type="entry name" value="L-ORNITHINE N(5)-MONOOXYGENASE-RELATED"/>
    <property type="match status" value="1"/>
</dbReference>
<comment type="caution">
    <text evidence="2">The sequence shown here is derived from an EMBL/GenBank/DDBJ whole genome shotgun (WGS) entry which is preliminary data.</text>
</comment>